<protein>
    <submittedName>
        <fullName evidence="1">Uncharacterized protein</fullName>
    </submittedName>
</protein>
<dbReference type="OrthoDB" id="3062525at2759"/>
<evidence type="ECO:0000313" key="2">
    <source>
        <dbReference type="Proteomes" id="UP000217790"/>
    </source>
</evidence>
<dbReference type="Proteomes" id="UP000217790">
    <property type="component" value="Unassembled WGS sequence"/>
</dbReference>
<feature type="non-terminal residue" evidence="1">
    <location>
        <position position="1"/>
    </location>
</feature>
<proteinExistence type="predicted"/>
<evidence type="ECO:0000313" key="1">
    <source>
        <dbReference type="EMBL" id="PBK82408.1"/>
    </source>
</evidence>
<dbReference type="AlphaFoldDB" id="A0A2H3CVE0"/>
<name>A0A2H3CVE0_ARMGA</name>
<keyword evidence="2" id="KW-1185">Reference proteome</keyword>
<accession>A0A2H3CVE0</accession>
<dbReference type="EMBL" id="KZ293718">
    <property type="protein sequence ID" value="PBK82408.1"/>
    <property type="molecule type" value="Genomic_DNA"/>
</dbReference>
<feature type="non-terminal residue" evidence="1">
    <location>
        <position position="96"/>
    </location>
</feature>
<reference evidence="2" key="1">
    <citation type="journal article" date="2017" name="Nat. Ecol. Evol.">
        <title>Genome expansion and lineage-specific genetic innovations in the forest pathogenic fungi Armillaria.</title>
        <authorList>
            <person name="Sipos G."/>
            <person name="Prasanna A.N."/>
            <person name="Walter M.C."/>
            <person name="O'Connor E."/>
            <person name="Balint B."/>
            <person name="Krizsan K."/>
            <person name="Kiss B."/>
            <person name="Hess J."/>
            <person name="Varga T."/>
            <person name="Slot J."/>
            <person name="Riley R."/>
            <person name="Boka B."/>
            <person name="Rigling D."/>
            <person name="Barry K."/>
            <person name="Lee J."/>
            <person name="Mihaltcheva S."/>
            <person name="LaButti K."/>
            <person name="Lipzen A."/>
            <person name="Waldron R."/>
            <person name="Moloney N.M."/>
            <person name="Sperisen C."/>
            <person name="Kredics L."/>
            <person name="Vagvoelgyi C."/>
            <person name="Patrignani A."/>
            <person name="Fitzpatrick D."/>
            <person name="Nagy I."/>
            <person name="Doyle S."/>
            <person name="Anderson J.B."/>
            <person name="Grigoriev I.V."/>
            <person name="Gueldener U."/>
            <person name="Muensterkoetter M."/>
            <person name="Nagy L.G."/>
        </authorList>
    </citation>
    <scope>NUCLEOTIDE SEQUENCE [LARGE SCALE GENOMIC DNA]</scope>
    <source>
        <strain evidence="2">Ar21-2</strain>
    </source>
</reference>
<dbReference type="InParanoid" id="A0A2H3CVE0"/>
<dbReference type="STRING" id="47427.A0A2H3CVE0"/>
<sequence>EGKGKMPLWYHNASSAKTNRITNSKQGKCLRENHKIYTVGDAINITANQPNNHKTSGKKCKCNKCKAERCKGCTNPAKCLLIVKKLLNELPTHWRP</sequence>
<organism evidence="1 2">
    <name type="scientific">Armillaria gallica</name>
    <name type="common">Bulbous honey fungus</name>
    <name type="synonym">Armillaria bulbosa</name>
    <dbReference type="NCBI Taxonomy" id="47427"/>
    <lineage>
        <taxon>Eukaryota</taxon>
        <taxon>Fungi</taxon>
        <taxon>Dikarya</taxon>
        <taxon>Basidiomycota</taxon>
        <taxon>Agaricomycotina</taxon>
        <taxon>Agaricomycetes</taxon>
        <taxon>Agaricomycetidae</taxon>
        <taxon>Agaricales</taxon>
        <taxon>Marasmiineae</taxon>
        <taxon>Physalacriaceae</taxon>
        <taxon>Armillaria</taxon>
    </lineage>
</organism>
<gene>
    <name evidence="1" type="ORF">ARMGADRAFT_855869</name>
</gene>
<dbReference type="OMA" id="LRECHEV"/>